<accession>A0A644VV21</accession>
<dbReference type="AlphaFoldDB" id="A0A644VV21"/>
<sequence>MANYQEWIVKDPWFAAQTPANAKSASVELGSGTNGKVTIVYDKKGTDGNAYSVEVVVAEGNSAPLAASLNGKKLTVSLATNSGGTADDTKNTAKLISAAINTIDGFIATYSGTGATAISAAVAEAELEGGQYGTACIEANTVIKGSEYYYICTQGGDSVSAQWKRFSLADY</sequence>
<comment type="caution">
    <text evidence="1">The sequence shown here is derived from an EMBL/GenBank/DDBJ whole genome shotgun (WGS) entry which is preliminary data.</text>
</comment>
<gene>
    <name evidence="1" type="ORF">SDC9_41233</name>
</gene>
<proteinExistence type="predicted"/>
<dbReference type="EMBL" id="VSSQ01000453">
    <property type="protein sequence ID" value="MPL95070.1"/>
    <property type="molecule type" value="Genomic_DNA"/>
</dbReference>
<name>A0A644VV21_9ZZZZ</name>
<protein>
    <submittedName>
        <fullName evidence="1">Uncharacterized protein</fullName>
    </submittedName>
</protein>
<evidence type="ECO:0000313" key="1">
    <source>
        <dbReference type="EMBL" id="MPL95070.1"/>
    </source>
</evidence>
<organism evidence="1">
    <name type="scientific">bioreactor metagenome</name>
    <dbReference type="NCBI Taxonomy" id="1076179"/>
    <lineage>
        <taxon>unclassified sequences</taxon>
        <taxon>metagenomes</taxon>
        <taxon>ecological metagenomes</taxon>
    </lineage>
</organism>
<reference evidence="1" key="1">
    <citation type="submission" date="2019-08" db="EMBL/GenBank/DDBJ databases">
        <authorList>
            <person name="Kucharzyk K."/>
            <person name="Murdoch R.W."/>
            <person name="Higgins S."/>
            <person name="Loffler F."/>
        </authorList>
    </citation>
    <scope>NUCLEOTIDE SEQUENCE</scope>
</reference>